<dbReference type="FunFam" id="2.40.290.10:FF:000004">
    <property type="entry name" value="Non-homologous end joining protein Ku"/>
    <property type="match status" value="1"/>
</dbReference>
<reference evidence="6" key="1">
    <citation type="submission" date="2019-07" db="EMBL/GenBank/DDBJ databases">
        <title>Chitinimonas sp. nov., isolated from Ny-Alesund, arctica soil.</title>
        <authorList>
            <person name="Xu Q."/>
            <person name="Peng F."/>
        </authorList>
    </citation>
    <scope>NUCLEOTIDE SEQUENCE [LARGE SCALE GENOMIC DNA]</scope>
    <source>
        <strain evidence="6">R3-44</strain>
    </source>
</reference>
<evidence type="ECO:0000313" key="5">
    <source>
        <dbReference type="EMBL" id="QDQ24902.1"/>
    </source>
</evidence>
<proteinExistence type="inferred from homology"/>
<keyword evidence="2" id="KW-0234">DNA repair</keyword>
<sequence length="302" mass="33631">MPRALWKGAISFGLVHIPVELFAAEKRSELDLDLIDKRDFAPVGYRRVNKATGKEVEWDDIVKGYQYEEGQYVVLTEQELKQANPAATQTLELQAFVKADEIDPLCYEQPYYLTPTRRGEKVYALLRETLRRSGRVGIGQVVIRTRQHLAALRVVDQALVLQTLRYANELRGQDELDLPVGDGISDRELKMAQALVEDLSETWQHARYRDSYQDDVMALVDRKIAANETHAIVPDEGQAEPPPSGGNVVDLVALLKQSLSGKPKASRAIRQAASKKTAVAKPAATRAKAEASTTSAARRKRA</sequence>
<dbReference type="KEGG" id="cari:FNU76_00270"/>
<keyword evidence="2" id="KW-0233">DNA recombination</keyword>
<organism evidence="5 6">
    <name type="scientific">Chitinimonas arctica</name>
    <dbReference type="NCBI Taxonomy" id="2594795"/>
    <lineage>
        <taxon>Bacteria</taxon>
        <taxon>Pseudomonadati</taxon>
        <taxon>Pseudomonadota</taxon>
        <taxon>Betaproteobacteria</taxon>
        <taxon>Neisseriales</taxon>
        <taxon>Chitinibacteraceae</taxon>
        <taxon>Chitinimonas</taxon>
    </lineage>
</organism>
<feature type="region of interest" description="Disordered" evidence="3">
    <location>
        <begin position="260"/>
        <end position="302"/>
    </location>
</feature>
<dbReference type="InterPro" id="IPR016194">
    <property type="entry name" value="SPOC-like_C_dom_sf"/>
</dbReference>
<dbReference type="RefSeq" id="WP_143855827.1">
    <property type="nucleotide sequence ID" value="NZ_CP041730.1"/>
</dbReference>
<comment type="subunit">
    <text evidence="2">Homodimer. Interacts with LigD.</text>
</comment>
<dbReference type="GO" id="GO:0006310">
    <property type="term" value="P:DNA recombination"/>
    <property type="evidence" value="ECO:0007669"/>
    <property type="project" value="UniProtKB-KW"/>
</dbReference>
<dbReference type="PANTHER" id="PTHR41251">
    <property type="entry name" value="NON-HOMOLOGOUS END JOINING PROTEIN KU"/>
    <property type="match status" value="1"/>
</dbReference>
<dbReference type="OrthoDB" id="9795084at2"/>
<dbReference type="AlphaFoldDB" id="A0A516S9S3"/>
<accession>A0A516S9S3</accession>
<dbReference type="GO" id="GO:0003690">
    <property type="term" value="F:double-stranded DNA binding"/>
    <property type="evidence" value="ECO:0007669"/>
    <property type="project" value="UniProtKB-UniRule"/>
</dbReference>
<evidence type="ECO:0000256" key="3">
    <source>
        <dbReference type="SAM" id="MobiDB-lite"/>
    </source>
</evidence>
<dbReference type="HAMAP" id="MF_01875">
    <property type="entry name" value="Prokaryotic_Ku"/>
    <property type="match status" value="1"/>
</dbReference>
<dbReference type="CDD" id="cd00789">
    <property type="entry name" value="KU_like"/>
    <property type="match status" value="1"/>
</dbReference>
<dbReference type="InterPro" id="IPR009187">
    <property type="entry name" value="Prok_Ku"/>
</dbReference>
<dbReference type="InterPro" id="IPR006164">
    <property type="entry name" value="DNA_bd_Ku70/Ku80"/>
</dbReference>
<dbReference type="EMBL" id="CP041730">
    <property type="protein sequence ID" value="QDQ24902.1"/>
    <property type="molecule type" value="Genomic_DNA"/>
</dbReference>
<keyword evidence="2" id="KW-0227">DNA damage</keyword>
<evidence type="ECO:0000256" key="1">
    <source>
        <dbReference type="ARBA" id="ARBA00023125"/>
    </source>
</evidence>
<feature type="domain" description="Ku" evidence="4">
    <location>
        <begin position="53"/>
        <end position="181"/>
    </location>
</feature>
<comment type="function">
    <text evidence="2">With LigD forms a non-homologous end joining (NHEJ) DNA repair enzyme, which repairs dsDNA breaks with reduced fidelity. Binds linear dsDNA with 5'- and 3'- overhangs but not closed circular dsDNA nor ssDNA. Recruits and stimulates the ligase activity of LigD.</text>
</comment>
<evidence type="ECO:0000259" key="4">
    <source>
        <dbReference type="SMART" id="SM00559"/>
    </source>
</evidence>
<comment type="similarity">
    <text evidence="2">Belongs to the prokaryotic Ku family.</text>
</comment>
<gene>
    <name evidence="2" type="primary">ku</name>
    <name evidence="5" type="ORF">FNU76_00270</name>
</gene>
<evidence type="ECO:0000256" key="2">
    <source>
        <dbReference type="HAMAP-Rule" id="MF_01875"/>
    </source>
</evidence>
<dbReference type="GO" id="GO:0006303">
    <property type="term" value="P:double-strand break repair via nonhomologous end joining"/>
    <property type="evidence" value="ECO:0007669"/>
    <property type="project" value="UniProtKB-UniRule"/>
</dbReference>
<dbReference type="SUPFAM" id="SSF100939">
    <property type="entry name" value="SPOC domain-like"/>
    <property type="match status" value="1"/>
</dbReference>
<dbReference type="SMART" id="SM00559">
    <property type="entry name" value="Ku78"/>
    <property type="match status" value="1"/>
</dbReference>
<dbReference type="NCBIfam" id="TIGR02772">
    <property type="entry name" value="Ku_bact"/>
    <property type="match status" value="1"/>
</dbReference>
<name>A0A516S9S3_9NEIS</name>
<dbReference type="PIRSF" id="PIRSF006493">
    <property type="entry name" value="Prok_Ku"/>
    <property type="match status" value="1"/>
</dbReference>
<evidence type="ECO:0000313" key="6">
    <source>
        <dbReference type="Proteomes" id="UP000317550"/>
    </source>
</evidence>
<protein>
    <recommendedName>
        <fullName evidence="2">Non-homologous end joining protein Ku</fullName>
    </recommendedName>
</protein>
<keyword evidence="6" id="KW-1185">Reference proteome</keyword>
<dbReference type="Pfam" id="PF02735">
    <property type="entry name" value="Ku"/>
    <property type="match status" value="1"/>
</dbReference>
<dbReference type="Gene3D" id="2.40.290.10">
    <property type="match status" value="1"/>
</dbReference>
<dbReference type="Proteomes" id="UP000317550">
    <property type="component" value="Chromosome"/>
</dbReference>
<keyword evidence="1 2" id="KW-0238">DNA-binding</keyword>
<dbReference type="PANTHER" id="PTHR41251:SF1">
    <property type="entry name" value="NON-HOMOLOGOUS END JOINING PROTEIN KU"/>
    <property type="match status" value="1"/>
</dbReference>
<feature type="compositionally biased region" description="Low complexity" evidence="3">
    <location>
        <begin position="272"/>
        <end position="296"/>
    </location>
</feature>